<organism evidence="1 2">
    <name type="scientific">Hypoxylon rubiginosum</name>
    <dbReference type="NCBI Taxonomy" id="110542"/>
    <lineage>
        <taxon>Eukaryota</taxon>
        <taxon>Fungi</taxon>
        <taxon>Dikarya</taxon>
        <taxon>Ascomycota</taxon>
        <taxon>Pezizomycotina</taxon>
        <taxon>Sordariomycetes</taxon>
        <taxon>Xylariomycetidae</taxon>
        <taxon>Xylariales</taxon>
        <taxon>Hypoxylaceae</taxon>
        <taxon>Hypoxylon</taxon>
    </lineage>
</organism>
<reference evidence="1 2" key="1">
    <citation type="journal article" date="2022" name="New Phytol.">
        <title>Ecological generalism drives hyperdiversity of secondary metabolite gene clusters in xylarialean endophytes.</title>
        <authorList>
            <person name="Franco M.E.E."/>
            <person name="Wisecaver J.H."/>
            <person name="Arnold A.E."/>
            <person name="Ju Y.M."/>
            <person name="Slot J.C."/>
            <person name="Ahrendt S."/>
            <person name="Moore L.P."/>
            <person name="Eastman K.E."/>
            <person name="Scott K."/>
            <person name="Konkel Z."/>
            <person name="Mondo S.J."/>
            <person name="Kuo A."/>
            <person name="Hayes R.D."/>
            <person name="Haridas S."/>
            <person name="Andreopoulos B."/>
            <person name="Riley R."/>
            <person name="LaButti K."/>
            <person name="Pangilinan J."/>
            <person name="Lipzen A."/>
            <person name="Amirebrahimi M."/>
            <person name="Yan J."/>
            <person name="Adam C."/>
            <person name="Keymanesh K."/>
            <person name="Ng V."/>
            <person name="Louie K."/>
            <person name="Northen T."/>
            <person name="Drula E."/>
            <person name="Henrissat B."/>
            <person name="Hsieh H.M."/>
            <person name="Youens-Clark K."/>
            <person name="Lutzoni F."/>
            <person name="Miadlikowska J."/>
            <person name="Eastwood D.C."/>
            <person name="Hamelin R.C."/>
            <person name="Grigoriev I.V."/>
            <person name="U'Ren J.M."/>
        </authorList>
    </citation>
    <scope>NUCLEOTIDE SEQUENCE [LARGE SCALE GENOMIC DNA]</scope>
    <source>
        <strain evidence="1 2">CBS 119005</strain>
    </source>
</reference>
<proteinExistence type="predicted"/>
<sequence length="150" mass="17089">MVLFWGLVQIIDLDCGGISELNVVFHICLDTLLTLISIAMLLNLGVWEMHCSGSTCKIYWWTMCLWDNLAVINGVLAYYGIKDYPKRRRRSRRSTGRIMFTPSGDPVVAIAPNSQASSQPRNMRYSLDSLYIEPEHHDSNESQQSISYIV</sequence>
<keyword evidence="2" id="KW-1185">Reference proteome</keyword>
<gene>
    <name evidence="1" type="ORF">F4820DRAFT_201783</name>
</gene>
<evidence type="ECO:0000313" key="1">
    <source>
        <dbReference type="EMBL" id="KAI4867414.1"/>
    </source>
</evidence>
<accession>A0ACB9Z6M2</accession>
<dbReference type="Proteomes" id="UP001497700">
    <property type="component" value="Unassembled WGS sequence"/>
</dbReference>
<evidence type="ECO:0000313" key="2">
    <source>
        <dbReference type="Proteomes" id="UP001497700"/>
    </source>
</evidence>
<name>A0ACB9Z6M2_9PEZI</name>
<protein>
    <submittedName>
        <fullName evidence="1">Uncharacterized protein</fullName>
    </submittedName>
</protein>
<dbReference type="EMBL" id="MU393447">
    <property type="protein sequence ID" value="KAI4867414.1"/>
    <property type="molecule type" value="Genomic_DNA"/>
</dbReference>
<comment type="caution">
    <text evidence="1">The sequence shown here is derived from an EMBL/GenBank/DDBJ whole genome shotgun (WGS) entry which is preliminary data.</text>
</comment>